<sequence>MLSGFESHPPHGAVGLRDEIDCGAEHAVLPMSEYLMGYAVGSDGRAVVLLCRLEF</sequence>
<organism evidence="1 2">
    <name type="scientific">Nocardia pseudobrasiliensis</name>
    <dbReference type="NCBI Taxonomy" id="45979"/>
    <lineage>
        <taxon>Bacteria</taxon>
        <taxon>Bacillati</taxon>
        <taxon>Actinomycetota</taxon>
        <taxon>Actinomycetes</taxon>
        <taxon>Mycobacteriales</taxon>
        <taxon>Nocardiaceae</taxon>
        <taxon>Nocardia</taxon>
    </lineage>
</organism>
<keyword evidence="2" id="KW-1185">Reference proteome</keyword>
<protein>
    <submittedName>
        <fullName evidence="1">Uncharacterized protein</fullName>
    </submittedName>
</protein>
<evidence type="ECO:0000313" key="1">
    <source>
        <dbReference type="EMBL" id="RDI68469.1"/>
    </source>
</evidence>
<reference evidence="1 2" key="1">
    <citation type="submission" date="2018-07" db="EMBL/GenBank/DDBJ databases">
        <title>Genomic Encyclopedia of Type Strains, Phase IV (KMG-IV): sequencing the most valuable type-strain genomes for metagenomic binning, comparative biology and taxonomic classification.</title>
        <authorList>
            <person name="Goeker M."/>
        </authorList>
    </citation>
    <scope>NUCLEOTIDE SEQUENCE [LARGE SCALE GENOMIC DNA]</scope>
    <source>
        <strain evidence="1 2">DSM 44290</strain>
    </source>
</reference>
<dbReference type="AlphaFoldDB" id="A0A370ICL5"/>
<name>A0A370ICL5_9NOCA</name>
<accession>A0A370ICL5</accession>
<comment type="caution">
    <text evidence="1">The sequence shown here is derived from an EMBL/GenBank/DDBJ whole genome shotgun (WGS) entry which is preliminary data.</text>
</comment>
<proteinExistence type="predicted"/>
<dbReference type="EMBL" id="QQBC01000001">
    <property type="protein sequence ID" value="RDI68469.1"/>
    <property type="molecule type" value="Genomic_DNA"/>
</dbReference>
<dbReference type="RefSeq" id="WP_156524939.1">
    <property type="nucleotide sequence ID" value="NZ_QQBC01000001.1"/>
</dbReference>
<dbReference type="Proteomes" id="UP000254869">
    <property type="component" value="Unassembled WGS sequence"/>
</dbReference>
<gene>
    <name evidence="1" type="ORF">DFR76_1014</name>
</gene>
<evidence type="ECO:0000313" key="2">
    <source>
        <dbReference type="Proteomes" id="UP000254869"/>
    </source>
</evidence>